<dbReference type="Pfam" id="PF17921">
    <property type="entry name" value="Integrase_H2C2"/>
    <property type="match status" value="1"/>
</dbReference>
<dbReference type="Gene3D" id="1.10.340.70">
    <property type="match status" value="1"/>
</dbReference>
<evidence type="ECO:0000313" key="3">
    <source>
        <dbReference type="Proteomes" id="UP000887013"/>
    </source>
</evidence>
<keyword evidence="3" id="KW-1185">Reference proteome</keyword>
<organism evidence="2 3">
    <name type="scientific">Nephila pilipes</name>
    <name type="common">Giant wood spider</name>
    <name type="synonym">Nephila maculata</name>
    <dbReference type="NCBI Taxonomy" id="299642"/>
    <lineage>
        <taxon>Eukaryota</taxon>
        <taxon>Metazoa</taxon>
        <taxon>Ecdysozoa</taxon>
        <taxon>Arthropoda</taxon>
        <taxon>Chelicerata</taxon>
        <taxon>Arachnida</taxon>
        <taxon>Araneae</taxon>
        <taxon>Araneomorphae</taxon>
        <taxon>Entelegynae</taxon>
        <taxon>Araneoidea</taxon>
        <taxon>Nephilidae</taxon>
        <taxon>Nephila</taxon>
    </lineage>
</organism>
<sequence>MHLASSEKPLFCDVSTGTVRLYITKPFRKEIFVSIHNLSHPGGKSTQKLVYFRFVWKSMNRDCAFWSKHRIACQKFKIQRHRSELGNDPLPSTRFSHSHNEVVGPFSPI</sequence>
<reference evidence="2" key="1">
    <citation type="submission" date="2020-08" db="EMBL/GenBank/DDBJ databases">
        <title>Multicomponent nature underlies the extraordinary mechanical properties of spider dragline silk.</title>
        <authorList>
            <person name="Kono N."/>
            <person name="Nakamura H."/>
            <person name="Mori M."/>
            <person name="Yoshida Y."/>
            <person name="Ohtoshi R."/>
            <person name="Malay A.D."/>
            <person name="Moran D.A.P."/>
            <person name="Tomita M."/>
            <person name="Numata K."/>
            <person name="Arakawa K."/>
        </authorList>
    </citation>
    <scope>NUCLEOTIDE SEQUENCE</scope>
</reference>
<dbReference type="Proteomes" id="UP000887013">
    <property type="component" value="Unassembled WGS sequence"/>
</dbReference>
<evidence type="ECO:0000313" key="2">
    <source>
        <dbReference type="EMBL" id="GFT48910.1"/>
    </source>
</evidence>
<dbReference type="InterPro" id="IPR041588">
    <property type="entry name" value="Integrase_H2C2"/>
</dbReference>
<dbReference type="OrthoDB" id="422540at2759"/>
<accession>A0A8X6TVV0</accession>
<comment type="caution">
    <text evidence="2">The sequence shown here is derived from an EMBL/GenBank/DDBJ whole genome shotgun (WGS) entry which is preliminary data.</text>
</comment>
<evidence type="ECO:0000259" key="1">
    <source>
        <dbReference type="Pfam" id="PF17921"/>
    </source>
</evidence>
<proteinExistence type="predicted"/>
<feature type="domain" description="Integrase zinc-binding" evidence="1">
    <location>
        <begin position="24"/>
        <end position="78"/>
    </location>
</feature>
<protein>
    <submittedName>
        <fullName evidence="2">Transposon Tf2-6 polyprotein</fullName>
    </submittedName>
</protein>
<dbReference type="AlphaFoldDB" id="A0A8X6TVV0"/>
<name>A0A8X6TVV0_NEPPI</name>
<dbReference type="EMBL" id="BMAW01065123">
    <property type="protein sequence ID" value="GFT48910.1"/>
    <property type="molecule type" value="Genomic_DNA"/>
</dbReference>
<gene>
    <name evidence="2" type="primary">Tf2-6_424</name>
    <name evidence="2" type="ORF">NPIL_294401</name>
</gene>